<evidence type="ECO:0000313" key="2">
    <source>
        <dbReference type="EMBL" id="KAF1954391.1"/>
    </source>
</evidence>
<keyword evidence="3" id="KW-1185">Reference proteome</keyword>
<reference evidence="2" key="1">
    <citation type="journal article" date="2020" name="Stud. Mycol.">
        <title>101 Dothideomycetes genomes: a test case for predicting lifestyles and emergence of pathogens.</title>
        <authorList>
            <person name="Haridas S."/>
            <person name="Albert R."/>
            <person name="Binder M."/>
            <person name="Bloem J."/>
            <person name="Labutti K."/>
            <person name="Salamov A."/>
            <person name="Andreopoulos B."/>
            <person name="Baker S."/>
            <person name="Barry K."/>
            <person name="Bills G."/>
            <person name="Bluhm B."/>
            <person name="Cannon C."/>
            <person name="Castanera R."/>
            <person name="Culley D."/>
            <person name="Daum C."/>
            <person name="Ezra D."/>
            <person name="Gonzalez J."/>
            <person name="Henrissat B."/>
            <person name="Kuo A."/>
            <person name="Liang C."/>
            <person name="Lipzen A."/>
            <person name="Lutzoni F."/>
            <person name="Magnuson J."/>
            <person name="Mondo S."/>
            <person name="Nolan M."/>
            <person name="Ohm R."/>
            <person name="Pangilinan J."/>
            <person name="Park H.-J."/>
            <person name="Ramirez L."/>
            <person name="Alfaro M."/>
            <person name="Sun H."/>
            <person name="Tritt A."/>
            <person name="Yoshinaga Y."/>
            <person name="Zwiers L.-H."/>
            <person name="Turgeon B."/>
            <person name="Goodwin S."/>
            <person name="Spatafora J."/>
            <person name="Crous P."/>
            <person name="Grigoriev I."/>
        </authorList>
    </citation>
    <scope>NUCLEOTIDE SEQUENCE</scope>
    <source>
        <strain evidence="2">CBS 675.92</strain>
    </source>
</reference>
<organism evidence="2 3">
    <name type="scientific">Byssothecium circinans</name>
    <dbReference type="NCBI Taxonomy" id="147558"/>
    <lineage>
        <taxon>Eukaryota</taxon>
        <taxon>Fungi</taxon>
        <taxon>Dikarya</taxon>
        <taxon>Ascomycota</taxon>
        <taxon>Pezizomycotina</taxon>
        <taxon>Dothideomycetes</taxon>
        <taxon>Pleosporomycetidae</taxon>
        <taxon>Pleosporales</taxon>
        <taxon>Massarineae</taxon>
        <taxon>Massarinaceae</taxon>
        <taxon>Byssothecium</taxon>
    </lineage>
</organism>
<dbReference type="AlphaFoldDB" id="A0A6A5TP17"/>
<name>A0A6A5TP17_9PLEO</name>
<dbReference type="Proteomes" id="UP000800035">
    <property type="component" value="Unassembled WGS sequence"/>
</dbReference>
<dbReference type="CDD" id="cd12087">
    <property type="entry name" value="TM_EGFR-like"/>
    <property type="match status" value="1"/>
</dbReference>
<sequence>MLITFTSLNMPAATSTSFSTSRARIVFIDLPPPLGPWKARRDIPGASGHSSIALIVGIVLGVLAFSSIGVVGLYCFLRRRRPHKQNAVYDFKLGRNSGQLGNLYHRRMKRLERSQRPSPPWAPPCAGDVEKCLSETLPPHRPFLPTMSPVAVNPSFFVQRPLDERGRCSSMKVGRESIRESIDMTAASLRASICHATVMSLSTGAPSLTNITVDAVKIALPPSPAPPDRL</sequence>
<keyword evidence="1" id="KW-0472">Membrane</keyword>
<protein>
    <submittedName>
        <fullName evidence="2">Uncharacterized protein</fullName>
    </submittedName>
</protein>
<gene>
    <name evidence="2" type="ORF">CC80DRAFT_567632</name>
</gene>
<keyword evidence="1" id="KW-1133">Transmembrane helix</keyword>
<dbReference type="EMBL" id="ML976999">
    <property type="protein sequence ID" value="KAF1954391.1"/>
    <property type="molecule type" value="Genomic_DNA"/>
</dbReference>
<evidence type="ECO:0000256" key="1">
    <source>
        <dbReference type="SAM" id="Phobius"/>
    </source>
</evidence>
<accession>A0A6A5TP17</accession>
<feature type="transmembrane region" description="Helical" evidence="1">
    <location>
        <begin position="52"/>
        <end position="77"/>
    </location>
</feature>
<evidence type="ECO:0000313" key="3">
    <source>
        <dbReference type="Proteomes" id="UP000800035"/>
    </source>
</evidence>
<keyword evidence="1" id="KW-0812">Transmembrane</keyword>
<proteinExistence type="predicted"/>